<keyword evidence="3" id="KW-1185">Reference proteome</keyword>
<dbReference type="Proteomes" id="UP000324897">
    <property type="component" value="Chromosome 1"/>
</dbReference>
<organism evidence="2 3">
    <name type="scientific">Eragrostis curvula</name>
    <name type="common">weeping love grass</name>
    <dbReference type="NCBI Taxonomy" id="38414"/>
    <lineage>
        <taxon>Eukaryota</taxon>
        <taxon>Viridiplantae</taxon>
        <taxon>Streptophyta</taxon>
        <taxon>Embryophyta</taxon>
        <taxon>Tracheophyta</taxon>
        <taxon>Spermatophyta</taxon>
        <taxon>Magnoliopsida</taxon>
        <taxon>Liliopsida</taxon>
        <taxon>Poales</taxon>
        <taxon>Poaceae</taxon>
        <taxon>PACMAD clade</taxon>
        <taxon>Chloridoideae</taxon>
        <taxon>Eragrostideae</taxon>
        <taxon>Eragrostidinae</taxon>
        <taxon>Eragrostis</taxon>
    </lineage>
</organism>
<feature type="non-terminal residue" evidence="2">
    <location>
        <position position="1"/>
    </location>
</feature>
<dbReference type="AlphaFoldDB" id="A0A5J9V6H9"/>
<reference evidence="2 3" key="1">
    <citation type="journal article" date="2019" name="Sci. Rep.">
        <title>A high-quality genome of Eragrostis curvula grass provides insights into Poaceae evolution and supports new strategies to enhance forage quality.</title>
        <authorList>
            <person name="Carballo J."/>
            <person name="Santos B.A.C.M."/>
            <person name="Zappacosta D."/>
            <person name="Garbus I."/>
            <person name="Selva J.P."/>
            <person name="Gallo C.A."/>
            <person name="Diaz A."/>
            <person name="Albertini E."/>
            <person name="Caccamo M."/>
            <person name="Echenique V."/>
        </authorList>
    </citation>
    <scope>NUCLEOTIDE SEQUENCE [LARGE SCALE GENOMIC DNA]</scope>
    <source>
        <strain evidence="3">cv. Victoria</strain>
        <tissue evidence="2">Leaf</tissue>
    </source>
</reference>
<evidence type="ECO:0000313" key="2">
    <source>
        <dbReference type="EMBL" id="TVU30890.1"/>
    </source>
</evidence>
<proteinExistence type="predicted"/>
<dbReference type="EMBL" id="RWGY01000011">
    <property type="protein sequence ID" value="TVU30890.1"/>
    <property type="molecule type" value="Genomic_DNA"/>
</dbReference>
<feature type="non-terminal residue" evidence="2">
    <location>
        <position position="115"/>
    </location>
</feature>
<comment type="caution">
    <text evidence="2">The sequence shown here is derived from an EMBL/GenBank/DDBJ whole genome shotgun (WGS) entry which is preliminary data.</text>
</comment>
<name>A0A5J9V6H9_9POAL</name>
<feature type="region of interest" description="Disordered" evidence="1">
    <location>
        <begin position="21"/>
        <end position="47"/>
    </location>
</feature>
<gene>
    <name evidence="2" type="ORF">EJB05_22540</name>
</gene>
<evidence type="ECO:0000313" key="3">
    <source>
        <dbReference type="Proteomes" id="UP000324897"/>
    </source>
</evidence>
<sequence>RKVARARRKRLWAARSSQRWQAAGRATPQLGVARGGHRGSRPPQPLQSIWPSPLVALSLSASSHRRRLSRWLLQLQPWDGQIREICEGELLGMNWRFVNPVTANRKSRMYSLRRL</sequence>
<accession>A0A5J9V6H9</accession>
<dbReference type="Gramene" id="TVU30890">
    <property type="protein sequence ID" value="TVU30890"/>
    <property type="gene ID" value="EJB05_22540"/>
</dbReference>
<evidence type="ECO:0000256" key="1">
    <source>
        <dbReference type="SAM" id="MobiDB-lite"/>
    </source>
</evidence>
<protein>
    <submittedName>
        <fullName evidence="2">Uncharacterized protein</fullName>
    </submittedName>
</protein>